<dbReference type="Proteomes" id="UP000198891">
    <property type="component" value="Unassembled WGS sequence"/>
</dbReference>
<dbReference type="AlphaFoldDB" id="A0A1H3JM81"/>
<proteinExistence type="predicted"/>
<organism evidence="2 3">
    <name type="scientific">Herbiconiux ginsengi</name>
    <dbReference type="NCBI Taxonomy" id="381665"/>
    <lineage>
        <taxon>Bacteria</taxon>
        <taxon>Bacillati</taxon>
        <taxon>Actinomycetota</taxon>
        <taxon>Actinomycetes</taxon>
        <taxon>Micrococcales</taxon>
        <taxon>Microbacteriaceae</taxon>
        <taxon>Herbiconiux</taxon>
    </lineage>
</organism>
<name>A0A1H3JM81_9MICO</name>
<feature type="transmembrane region" description="Helical" evidence="1">
    <location>
        <begin position="106"/>
        <end position="128"/>
    </location>
</feature>
<evidence type="ECO:0000256" key="1">
    <source>
        <dbReference type="SAM" id="Phobius"/>
    </source>
</evidence>
<gene>
    <name evidence="2" type="ORF">SAMN05216554_0220</name>
</gene>
<accession>A0A1H3JM81</accession>
<reference evidence="2 3" key="1">
    <citation type="submission" date="2016-10" db="EMBL/GenBank/DDBJ databases">
        <authorList>
            <person name="de Groot N.N."/>
        </authorList>
    </citation>
    <scope>NUCLEOTIDE SEQUENCE [LARGE SCALE GENOMIC DNA]</scope>
    <source>
        <strain evidence="2 3">CGMCC 4.3491</strain>
    </source>
</reference>
<dbReference type="EMBL" id="FNPZ01000001">
    <property type="protein sequence ID" value="SDY40518.1"/>
    <property type="molecule type" value="Genomic_DNA"/>
</dbReference>
<keyword evidence="3" id="KW-1185">Reference proteome</keyword>
<protein>
    <submittedName>
        <fullName evidence="2">Uncharacterized protein</fullName>
    </submittedName>
</protein>
<evidence type="ECO:0000313" key="2">
    <source>
        <dbReference type="EMBL" id="SDY40518.1"/>
    </source>
</evidence>
<sequence length="171" mass="17230">MNSTPRRILLAATAILGAYVGLWAAFLPESFYDAFPGLGLTWISADGPFNEHLIRDVGGLYLGLTAASVAAVFTRTAAPGRVVGLGWAVFGAIHFDYHLLHLEGSAIDVVGNVVSLGISLALGVLLALPARPVVVTPVGAGGGGAAGAADAVVNADDGADEARPTGVGAER</sequence>
<keyword evidence="1" id="KW-0812">Transmembrane</keyword>
<keyword evidence="1" id="KW-0472">Membrane</keyword>
<dbReference type="STRING" id="381665.SAMN05216554_0220"/>
<evidence type="ECO:0000313" key="3">
    <source>
        <dbReference type="Proteomes" id="UP000198891"/>
    </source>
</evidence>
<dbReference type="RefSeq" id="WP_175494066.1">
    <property type="nucleotide sequence ID" value="NZ_FNPZ01000001.1"/>
</dbReference>
<keyword evidence="1" id="KW-1133">Transmembrane helix</keyword>